<comment type="caution">
    <text evidence="2">The sequence shown here is derived from an EMBL/GenBank/DDBJ whole genome shotgun (WGS) entry which is preliminary data.</text>
</comment>
<proteinExistence type="predicted"/>
<keyword evidence="1" id="KW-1133">Transmembrane helix</keyword>
<evidence type="ECO:0000313" key="3">
    <source>
        <dbReference type="Proteomes" id="UP001209318"/>
    </source>
</evidence>
<evidence type="ECO:0000256" key="1">
    <source>
        <dbReference type="SAM" id="Phobius"/>
    </source>
</evidence>
<evidence type="ECO:0000313" key="2">
    <source>
        <dbReference type="EMBL" id="MCU9612587.1"/>
    </source>
</evidence>
<dbReference type="EMBL" id="JAOUSF010000001">
    <property type="protein sequence ID" value="MCU9612587.1"/>
    <property type="molecule type" value="Genomic_DNA"/>
</dbReference>
<dbReference type="RefSeq" id="WP_263071771.1">
    <property type="nucleotide sequence ID" value="NZ_JAOUSF010000001.1"/>
</dbReference>
<organism evidence="2 3">
    <name type="scientific">Perspicuibacillus lycopersici</name>
    <dbReference type="NCBI Taxonomy" id="1325689"/>
    <lineage>
        <taxon>Bacteria</taxon>
        <taxon>Bacillati</taxon>
        <taxon>Bacillota</taxon>
        <taxon>Bacilli</taxon>
        <taxon>Bacillales</taxon>
        <taxon>Bacillaceae</taxon>
        <taxon>Perspicuibacillus</taxon>
    </lineage>
</organism>
<dbReference type="Proteomes" id="UP001209318">
    <property type="component" value="Unassembled WGS sequence"/>
</dbReference>
<dbReference type="AlphaFoldDB" id="A0AAE3IQZ9"/>
<accession>A0AAE3IQZ9</accession>
<sequence>MDFYHNFFYIYVLNASWFVWTIIIASIVLNILAPILIWFVMNSKPLPIISSLKKEKTEKSTKSEQ</sequence>
<gene>
    <name evidence="2" type="ORF">OEV98_03290</name>
</gene>
<name>A0AAE3IQZ9_9BACI</name>
<feature type="transmembrane region" description="Helical" evidence="1">
    <location>
        <begin position="17"/>
        <end position="41"/>
    </location>
</feature>
<protein>
    <submittedName>
        <fullName evidence="2">Uncharacterized protein</fullName>
    </submittedName>
</protein>
<reference evidence="2" key="1">
    <citation type="submission" date="2022-10" db="EMBL/GenBank/DDBJ databases">
        <title>Description of Fervidibacillus gen. nov. in the family Fervidibacillaceae fam. nov. with two species, Fervidibacillus albus sp. nov., and Fervidibacillus halotolerans sp. nov., isolated from tidal flat sediments.</title>
        <authorList>
            <person name="Kwon K.K."/>
            <person name="Yang S.-H."/>
        </authorList>
    </citation>
    <scope>NUCLEOTIDE SEQUENCE</scope>
    <source>
        <strain evidence="2">JCM 19140</strain>
    </source>
</reference>
<keyword evidence="1" id="KW-0812">Transmembrane</keyword>
<keyword evidence="1" id="KW-0472">Membrane</keyword>
<keyword evidence="3" id="KW-1185">Reference proteome</keyword>